<evidence type="ECO:0000313" key="4">
    <source>
        <dbReference type="Proteomes" id="UP001211065"/>
    </source>
</evidence>
<sequence>MVSIEYADMYEYQIMFKVLLYSIKLKCEFFILNMITKAIRSNSLSGRELDSQASQVPQSIDLVSCSDQGQNSSRSPYDTRCNYKTIEK</sequence>
<name>A0AAD5TXC2_9FUNG</name>
<evidence type="ECO:0000256" key="1">
    <source>
        <dbReference type="SAM" id="MobiDB-lite"/>
    </source>
</evidence>
<dbReference type="EMBL" id="JADGJW010000701">
    <property type="protein sequence ID" value="KAJ3213528.1"/>
    <property type="molecule type" value="Genomic_DNA"/>
</dbReference>
<organism evidence="3 4">
    <name type="scientific">Clydaea vesicula</name>
    <dbReference type="NCBI Taxonomy" id="447962"/>
    <lineage>
        <taxon>Eukaryota</taxon>
        <taxon>Fungi</taxon>
        <taxon>Fungi incertae sedis</taxon>
        <taxon>Chytridiomycota</taxon>
        <taxon>Chytridiomycota incertae sedis</taxon>
        <taxon>Chytridiomycetes</taxon>
        <taxon>Lobulomycetales</taxon>
        <taxon>Lobulomycetaceae</taxon>
        <taxon>Clydaea</taxon>
    </lineage>
</organism>
<keyword evidence="4" id="KW-1185">Reference proteome</keyword>
<evidence type="ECO:0000313" key="3">
    <source>
        <dbReference type="EMBL" id="KAJ3213528.1"/>
    </source>
</evidence>
<feature type="compositionally biased region" description="Polar residues" evidence="1">
    <location>
        <begin position="65"/>
        <end position="76"/>
    </location>
</feature>
<dbReference type="Proteomes" id="UP001211065">
    <property type="component" value="Unassembled WGS sequence"/>
</dbReference>
<feature type="region of interest" description="Disordered" evidence="1">
    <location>
        <begin position="53"/>
        <end position="88"/>
    </location>
</feature>
<protein>
    <recommendedName>
        <fullName evidence="2">DUF7703 domain-containing protein</fullName>
    </recommendedName>
</protein>
<comment type="caution">
    <text evidence="3">The sequence shown here is derived from an EMBL/GenBank/DDBJ whole genome shotgun (WGS) entry which is preliminary data.</text>
</comment>
<feature type="domain" description="DUF7703" evidence="2">
    <location>
        <begin position="2"/>
        <end position="41"/>
    </location>
</feature>
<gene>
    <name evidence="3" type="ORF">HK099_007350</name>
</gene>
<dbReference type="InterPro" id="IPR056120">
    <property type="entry name" value="DUF7703"/>
</dbReference>
<dbReference type="AlphaFoldDB" id="A0AAD5TXC2"/>
<evidence type="ECO:0000259" key="2">
    <source>
        <dbReference type="Pfam" id="PF24802"/>
    </source>
</evidence>
<proteinExistence type="predicted"/>
<accession>A0AAD5TXC2</accession>
<reference evidence="3" key="1">
    <citation type="submission" date="2020-05" db="EMBL/GenBank/DDBJ databases">
        <title>Phylogenomic resolution of chytrid fungi.</title>
        <authorList>
            <person name="Stajich J.E."/>
            <person name="Amses K."/>
            <person name="Simmons R."/>
            <person name="Seto K."/>
            <person name="Myers J."/>
            <person name="Bonds A."/>
            <person name="Quandt C.A."/>
            <person name="Barry K."/>
            <person name="Liu P."/>
            <person name="Grigoriev I."/>
            <person name="Longcore J.E."/>
            <person name="James T.Y."/>
        </authorList>
    </citation>
    <scope>NUCLEOTIDE SEQUENCE</scope>
    <source>
        <strain evidence="3">JEL0476</strain>
    </source>
</reference>
<dbReference type="Pfam" id="PF24802">
    <property type="entry name" value="DUF7703"/>
    <property type="match status" value="1"/>
</dbReference>